<gene>
    <name evidence="12" type="ORF">STVIR_2030</name>
</gene>
<organism evidence="12 13">
    <name type="scientific">Streptomyces viridochromogenes Tue57</name>
    <dbReference type="NCBI Taxonomy" id="1160705"/>
    <lineage>
        <taxon>Bacteria</taxon>
        <taxon>Bacillati</taxon>
        <taxon>Actinomycetota</taxon>
        <taxon>Actinomycetes</taxon>
        <taxon>Kitasatosporales</taxon>
        <taxon>Streptomycetaceae</taxon>
        <taxon>Streptomyces</taxon>
    </lineage>
</organism>
<dbReference type="Proteomes" id="UP000011205">
    <property type="component" value="Unassembled WGS sequence"/>
</dbReference>
<keyword evidence="7 12" id="KW-0808">Transferase</keyword>
<dbReference type="GO" id="GO:0005737">
    <property type="term" value="C:cytoplasm"/>
    <property type="evidence" value="ECO:0007669"/>
    <property type="project" value="UniProtKB-SubCell"/>
</dbReference>
<evidence type="ECO:0000256" key="1">
    <source>
        <dbReference type="ARBA" id="ARBA00004496"/>
    </source>
</evidence>
<dbReference type="Pfam" id="PF01135">
    <property type="entry name" value="PCMT"/>
    <property type="match status" value="1"/>
</dbReference>
<evidence type="ECO:0000256" key="4">
    <source>
        <dbReference type="ARBA" id="ARBA00013346"/>
    </source>
</evidence>
<dbReference type="GO" id="GO:0032259">
    <property type="term" value="P:methylation"/>
    <property type="evidence" value="ECO:0007669"/>
    <property type="project" value="UniProtKB-KW"/>
</dbReference>
<evidence type="ECO:0000256" key="6">
    <source>
        <dbReference type="ARBA" id="ARBA00022603"/>
    </source>
</evidence>
<evidence type="ECO:0000313" key="13">
    <source>
        <dbReference type="Proteomes" id="UP000011205"/>
    </source>
</evidence>
<name>L8PHH1_STRVR</name>
<dbReference type="InterPro" id="IPR029063">
    <property type="entry name" value="SAM-dependent_MTases_sf"/>
</dbReference>
<dbReference type="EMBL" id="AMLP01000065">
    <property type="protein sequence ID" value="ELS57016.1"/>
    <property type="molecule type" value="Genomic_DNA"/>
</dbReference>
<keyword evidence="6 12" id="KW-0489">Methyltransferase</keyword>
<comment type="caution">
    <text evidence="12">The sequence shown here is derived from an EMBL/GenBank/DDBJ whole genome shotgun (WGS) entry which is preliminary data.</text>
</comment>
<keyword evidence="5" id="KW-0963">Cytoplasm</keyword>
<evidence type="ECO:0000256" key="9">
    <source>
        <dbReference type="ARBA" id="ARBA00030757"/>
    </source>
</evidence>
<evidence type="ECO:0000313" key="12">
    <source>
        <dbReference type="EMBL" id="ELS57016.1"/>
    </source>
</evidence>
<sequence length="223" mass="23701">MTAMKSKPVGPEDLVRTLRTAGIRDERLLDAVRTTPRARFVPAEQAYAAYLDVPFAIGQGQVTTQPSLSAAMIESLGLRGGEHVLEVGTGLGFQTALLARMAADVVSIELRPDIAARARDHLARQGVRNVDLRVGDGSGGVPDRAPYDAVVVSAAFPEVPAPLVAQLHPAGRLVQPIGPGGDEQVVCFERTPSGLTRVRVLTSARFVRLQGRYGFPWADAGTS</sequence>
<evidence type="ECO:0000256" key="5">
    <source>
        <dbReference type="ARBA" id="ARBA00022490"/>
    </source>
</evidence>
<dbReference type="PATRIC" id="fig|1160705.3.peg.2020"/>
<evidence type="ECO:0000256" key="2">
    <source>
        <dbReference type="ARBA" id="ARBA00005369"/>
    </source>
</evidence>
<reference evidence="12 13" key="1">
    <citation type="journal article" date="2013" name="Genome Announc.">
        <title>Draft Genome Sequence of Streptomyces viridochromogenes Strain Tu57, Producer of Avilamycin.</title>
        <authorList>
            <person name="Gruning B.A."/>
            <person name="Erxleben A."/>
            <person name="Hahnlein A."/>
            <person name="Gunther S."/>
        </authorList>
    </citation>
    <scope>NUCLEOTIDE SEQUENCE [LARGE SCALE GENOMIC DNA]</scope>
    <source>
        <strain evidence="12 13">Tue57</strain>
    </source>
</reference>
<dbReference type="GO" id="GO:0004719">
    <property type="term" value="F:protein-L-isoaspartate (D-aspartate) O-methyltransferase activity"/>
    <property type="evidence" value="ECO:0007669"/>
    <property type="project" value="UniProtKB-EC"/>
</dbReference>
<evidence type="ECO:0000256" key="11">
    <source>
        <dbReference type="ARBA" id="ARBA00031350"/>
    </source>
</evidence>
<comment type="similarity">
    <text evidence="2">Belongs to the methyltransferase superfamily. L-isoaspartyl/D-aspartyl protein methyltransferase family.</text>
</comment>
<dbReference type="CDD" id="cd02440">
    <property type="entry name" value="AdoMet_MTases"/>
    <property type="match status" value="1"/>
</dbReference>
<protein>
    <recommendedName>
        <fullName evidence="4">Protein-L-isoaspartate O-methyltransferase</fullName>
        <ecNumber evidence="3">2.1.1.77</ecNumber>
    </recommendedName>
    <alternativeName>
        <fullName evidence="11">L-isoaspartyl protein carboxyl methyltransferase</fullName>
    </alternativeName>
    <alternativeName>
        <fullName evidence="9">Protein L-isoaspartyl methyltransferase</fullName>
    </alternativeName>
    <alternativeName>
        <fullName evidence="10">Protein-beta-aspartate methyltransferase</fullName>
    </alternativeName>
</protein>
<dbReference type="PANTHER" id="PTHR11579:SF0">
    <property type="entry name" value="PROTEIN-L-ISOASPARTATE(D-ASPARTATE) O-METHYLTRANSFERASE"/>
    <property type="match status" value="1"/>
</dbReference>
<comment type="subcellular location">
    <subcellularLocation>
        <location evidence="1">Cytoplasm</location>
    </subcellularLocation>
</comment>
<accession>L8PHH1</accession>
<proteinExistence type="inferred from homology"/>
<dbReference type="Gene3D" id="3.40.50.150">
    <property type="entry name" value="Vaccinia Virus protein VP39"/>
    <property type="match status" value="1"/>
</dbReference>
<dbReference type="AlphaFoldDB" id="L8PHH1"/>
<dbReference type="SUPFAM" id="SSF53335">
    <property type="entry name" value="S-adenosyl-L-methionine-dependent methyltransferases"/>
    <property type="match status" value="1"/>
</dbReference>
<evidence type="ECO:0000256" key="7">
    <source>
        <dbReference type="ARBA" id="ARBA00022679"/>
    </source>
</evidence>
<evidence type="ECO:0000256" key="8">
    <source>
        <dbReference type="ARBA" id="ARBA00022691"/>
    </source>
</evidence>
<keyword evidence="8" id="KW-0949">S-adenosyl-L-methionine</keyword>
<evidence type="ECO:0000256" key="3">
    <source>
        <dbReference type="ARBA" id="ARBA00011890"/>
    </source>
</evidence>
<evidence type="ECO:0000256" key="10">
    <source>
        <dbReference type="ARBA" id="ARBA00031323"/>
    </source>
</evidence>
<dbReference type="PANTHER" id="PTHR11579">
    <property type="entry name" value="PROTEIN-L-ISOASPARTATE O-METHYLTRANSFERASE"/>
    <property type="match status" value="1"/>
</dbReference>
<dbReference type="EC" id="2.1.1.77" evidence="3"/>
<dbReference type="InterPro" id="IPR000682">
    <property type="entry name" value="PCMT"/>
</dbReference>